<name>A0A1I2B6J7_9BACT</name>
<gene>
    <name evidence="1" type="ORF">SAMN05216167_1157</name>
</gene>
<protein>
    <recommendedName>
        <fullName evidence="3">Helix-turn-helix domain of resolvase</fullName>
    </recommendedName>
</protein>
<dbReference type="Gene3D" id="1.10.10.60">
    <property type="entry name" value="Homeodomain-like"/>
    <property type="match status" value="1"/>
</dbReference>
<keyword evidence="2" id="KW-1185">Reference proteome</keyword>
<organism evidence="1 2">
    <name type="scientific">Spirosoma endophyticum</name>
    <dbReference type="NCBI Taxonomy" id="662367"/>
    <lineage>
        <taxon>Bacteria</taxon>
        <taxon>Pseudomonadati</taxon>
        <taxon>Bacteroidota</taxon>
        <taxon>Cytophagia</taxon>
        <taxon>Cytophagales</taxon>
        <taxon>Cytophagaceae</taxon>
        <taxon>Spirosoma</taxon>
    </lineage>
</organism>
<dbReference type="EMBL" id="FOLQ01000015">
    <property type="protein sequence ID" value="SFE51774.1"/>
    <property type="molecule type" value="Genomic_DNA"/>
</dbReference>
<evidence type="ECO:0000313" key="1">
    <source>
        <dbReference type="EMBL" id="SFE51774.1"/>
    </source>
</evidence>
<proteinExistence type="predicted"/>
<sequence length="91" mass="10564">MDLPKSVSNQLTDDQSPEQPIYAEKRYGLYQRAKELQQQGHSIRAITTHLGSSRNTIKKYFKQAHFVPKTRKRKSNLMTYEAYFTAALASR</sequence>
<dbReference type="AlphaFoldDB" id="A0A1I2B6J7"/>
<evidence type="ECO:0008006" key="3">
    <source>
        <dbReference type="Google" id="ProtNLM"/>
    </source>
</evidence>
<dbReference type="Proteomes" id="UP000198598">
    <property type="component" value="Unassembled WGS sequence"/>
</dbReference>
<accession>A0A1I2B6J7</accession>
<evidence type="ECO:0000313" key="2">
    <source>
        <dbReference type="Proteomes" id="UP000198598"/>
    </source>
</evidence>
<reference evidence="1 2" key="1">
    <citation type="submission" date="2016-10" db="EMBL/GenBank/DDBJ databases">
        <authorList>
            <person name="de Groot N.N."/>
        </authorList>
    </citation>
    <scope>NUCLEOTIDE SEQUENCE [LARGE SCALE GENOMIC DNA]</scope>
    <source>
        <strain evidence="1 2">DSM 26130</strain>
    </source>
</reference>
<dbReference type="STRING" id="662367.SAMN05216167_1157"/>